<protein>
    <submittedName>
        <fullName evidence="1">Polycystic kidney disease 1 like 1</fullName>
    </submittedName>
</protein>
<name>A0AAV4V7K2_CAEEX</name>
<evidence type="ECO:0000313" key="1">
    <source>
        <dbReference type="EMBL" id="GIY66306.1"/>
    </source>
</evidence>
<comment type="caution">
    <text evidence="1">The sequence shown here is derived from an EMBL/GenBank/DDBJ whole genome shotgun (WGS) entry which is preliminary data.</text>
</comment>
<sequence length="294" mass="32892">MLPNTSLLLGNNSHGFNDIFQDSIQESHALKSLRSARHSPHDSFVDPPDFTPFQPYPFEEEAHYDVNSTFFNLSYPDFLPVSPHTHILGSSDYTIPEEGAPGESGSAVARDQIFVPETNQVGDPVRDRLHEQTTVTHLINRPRDSLSLDTYNTTTVSTRDKSSAHEGFAMEFLTVNTGPVNGRCTLMPTKEEPGHMIYFGLNRNVKFVLPAGFATKSFNVYLNVIIRNNLGASTKVCSLVREVKPLSLNVTLIQYIYNETFHPQSQLAKYLGEKQNQALLHQIHILSTSLNNFG</sequence>
<dbReference type="EMBL" id="BPLR01014108">
    <property type="protein sequence ID" value="GIY66306.1"/>
    <property type="molecule type" value="Genomic_DNA"/>
</dbReference>
<gene>
    <name evidence="1" type="primary">pkd1l1</name>
    <name evidence="1" type="ORF">CEXT_48081</name>
</gene>
<dbReference type="Proteomes" id="UP001054945">
    <property type="component" value="Unassembled WGS sequence"/>
</dbReference>
<evidence type="ECO:0000313" key="2">
    <source>
        <dbReference type="Proteomes" id="UP001054945"/>
    </source>
</evidence>
<reference evidence="1 2" key="1">
    <citation type="submission" date="2021-06" db="EMBL/GenBank/DDBJ databases">
        <title>Caerostris extrusa draft genome.</title>
        <authorList>
            <person name="Kono N."/>
            <person name="Arakawa K."/>
        </authorList>
    </citation>
    <scope>NUCLEOTIDE SEQUENCE [LARGE SCALE GENOMIC DNA]</scope>
</reference>
<keyword evidence="2" id="KW-1185">Reference proteome</keyword>
<organism evidence="1 2">
    <name type="scientific">Caerostris extrusa</name>
    <name type="common">Bark spider</name>
    <name type="synonym">Caerostris bankana</name>
    <dbReference type="NCBI Taxonomy" id="172846"/>
    <lineage>
        <taxon>Eukaryota</taxon>
        <taxon>Metazoa</taxon>
        <taxon>Ecdysozoa</taxon>
        <taxon>Arthropoda</taxon>
        <taxon>Chelicerata</taxon>
        <taxon>Arachnida</taxon>
        <taxon>Araneae</taxon>
        <taxon>Araneomorphae</taxon>
        <taxon>Entelegynae</taxon>
        <taxon>Araneoidea</taxon>
        <taxon>Araneidae</taxon>
        <taxon>Caerostris</taxon>
    </lineage>
</organism>
<dbReference type="AlphaFoldDB" id="A0AAV4V7K2"/>
<proteinExistence type="predicted"/>
<accession>A0AAV4V7K2</accession>